<dbReference type="InParanoid" id="H2Y870"/>
<dbReference type="AlphaFoldDB" id="H2Y870"/>
<dbReference type="GO" id="GO:0060271">
    <property type="term" value="P:cilium assembly"/>
    <property type="evidence" value="ECO:0007669"/>
    <property type="project" value="InterPro"/>
</dbReference>
<dbReference type="GO" id="GO:0036064">
    <property type="term" value="C:ciliary basal body"/>
    <property type="evidence" value="ECO:0007669"/>
    <property type="project" value="TreeGrafter"/>
</dbReference>
<reference evidence="3" key="2">
    <citation type="submission" date="2025-08" db="UniProtKB">
        <authorList>
            <consortium name="Ensembl"/>
        </authorList>
    </citation>
    <scope>IDENTIFICATION</scope>
</reference>
<dbReference type="Ensembl" id="ENSCSAVT00000001538.1">
    <property type="protein sequence ID" value="ENSCSAVP00000001518.1"/>
    <property type="gene ID" value="ENSCSAVG00000000868.1"/>
</dbReference>
<dbReference type="GO" id="GO:0005814">
    <property type="term" value="C:centriole"/>
    <property type="evidence" value="ECO:0007669"/>
    <property type="project" value="TreeGrafter"/>
</dbReference>
<proteinExistence type="predicted"/>
<dbReference type="GO" id="GO:0097539">
    <property type="term" value="C:ciliary transition fiber"/>
    <property type="evidence" value="ECO:0007669"/>
    <property type="project" value="InterPro"/>
</dbReference>
<dbReference type="Proteomes" id="UP000007875">
    <property type="component" value="Unassembled WGS sequence"/>
</dbReference>
<keyword evidence="4" id="KW-1185">Reference proteome</keyword>
<dbReference type="STRING" id="51511.ENSCSAVP00000001518"/>
<evidence type="ECO:0000256" key="1">
    <source>
        <dbReference type="SAM" id="Coils"/>
    </source>
</evidence>
<dbReference type="PANTHER" id="PTHR33689">
    <property type="entry name" value="FAS-BINDING FACTOR 1"/>
    <property type="match status" value="1"/>
</dbReference>
<keyword evidence="1" id="KW-0175">Coiled coil</keyword>
<dbReference type="PANTHER" id="PTHR33689:SF1">
    <property type="entry name" value="FAS-BINDING FACTOR 1"/>
    <property type="match status" value="1"/>
</dbReference>
<sequence length="196" mass="22733">MPATNRPQSMELEIRVQNLENQLEHARGLLHQVQLGHQADLDLAKQAYDGRVEILQHSLTDIRSRAERESRSVRESYAARLDAVRQQVREHAVEAASQDIVEQEEIKRLRALHLQALEETRRDHEDQVSRIKRCHLNEIEALKTSTVYVRNMDSMMEKVNDSTQQLQKLTAKYETAFHFMTQQSDNIAVSNKHLSS</sequence>
<evidence type="ECO:0000313" key="4">
    <source>
        <dbReference type="Proteomes" id="UP000007875"/>
    </source>
</evidence>
<reference evidence="4" key="1">
    <citation type="submission" date="2003-08" db="EMBL/GenBank/DDBJ databases">
        <authorList>
            <person name="Birren B."/>
            <person name="Nusbaum C."/>
            <person name="Abebe A."/>
            <person name="Abouelleil A."/>
            <person name="Adekoya E."/>
            <person name="Ait-zahra M."/>
            <person name="Allen N."/>
            <person name="Allen T."/>
            <person name="An P."/>
            <person name="Anderson M."/>
            <person name="Anderson S."/>
            <person name="Arachchi H."/>
            <person name="Armbruster J."/>
            <person name="Bachantsang P."/>
            <person name="Baldwin J."/>
            <person name="Barry A."/>
            <person name="Bayul T."/>
            <person name="Blitshsteyn B."/>
            <person name="Bloom T."/>
            <person name="Blye J."/>
            <person name="Boguslavskiy L."/>
            <person name="Borowsky M."/>
            <person name="Boukhgalter B."/>
            <person name="Brunache A."/>
            <person name="Butler J."/>
            <person name="Calixte N."/>
            <person name="Calvo S."/>
            <person name="Camarata J."/>
            <person name="Campo K."/>
            <person name="Chang J."/>
            <person name="Cheshatsang Y."/>
            <person name="Citroen M."/>
            <person name="Collymore A."/>
            <person name="Considine T."/>
            <person name="Cook A."/>
            <person name="Cooke P."/>
            <person name="Corum B."/>
            <person name="Cuomo C."/>
            <person name="David R."/>
            <person name="Dawoe T."/>
            <person name="Degray S."/>
            <person name="Dodge S."/>
            <person name="Dooley K."/>
            <person name="Dorje P."/>
            <person name="Dorjee K."/>
            <person name="Dorris L."/>
            <person name="Duffey N."/>
            <person name="Dupes A."/>
            <person name="Elkins T."/>
            <person name="Engels R."/>
            <person name="Erickson J."/>
            <person name="Farina A."/>
            <person name="Faro S."/>
            <person name="Ferreira P."/>
            <person name="Fischer H."/>
            <person name="Fitzgerald M."/>
            <person name="Foley K."/>
            <person name="Gage D."/>
            <person name="Galagan J."/>
            <person name="Gearin G."/>
            <person name="Gnerre S."/>
            <person name="Gnirke A."/>
            <person name="Goyette A."/>
            <person name="Graham J."/>
            <person name="Grandbois E."/>
            <person name="Gyaltsen K."/>
            <person name="Hafez N."/>
            <person name="Hagopian D."/>
            <person name="Hagos B."/>
            <person name="Hall J."/>
            <person name="Hatcher B."/>
            <person name="Heller A."/>
            <person name="Higgins H."/>
            <person name="Honan T."/>
            <person name="Horn A."/>
            <person name="Houde N."/>
            <person name="Hughes L."/>
            <person name="Hulme W."/>
            <person name="Husby E."/>
            <person name="Iliev I."/>
            <person name="Jaffe D."/>
            <person name="Jones C."/>
            <person name="Kamal M."/>
            <person name="Kamat A."/>
            <person name="Kamvysselis M."/>
            <person name="Karlsson E."/>
            <person name="Kells C."/>
            <person name="Kieu A."/>
            <person name="Kisner P."/>
            <person name="Kodira C."/>
            <person name="Kulbokas E."/>
            <person name="Labutti K."/>
            <person name="Lama D."/>
            <person name="Landers T."/>
            <person name="Leger J."/>
            <person name="Levine S."/>
            <person name="Lewis D."/>
            <person name="Lewis T."/>
            <person name="Lindblad-toh K."/>
            <person name="Liu X."/>
            <person name="Lokyitsang T."/>
            <person name="Lokyitsang Y."/>
            <person name="Lucien O."/>
            <person name="Lui A."/>
            <person name="Ma L.J."/>
            <person name="Mabbitt R."/>
            <person name="Macdonald J."/>
            <person name="Maclean C."/>
            <person name="Major J."/>
            <person name="Manning J."/>
            <person name="Marabella R."/>
            <person name="Maru K."/>
            <person name="Matthews C."/>
            <person name="Mauceli E."/>
            <person name="Mccarthy M."/>
            <person name="Mcdonough S."/>
            <person name="Mcghee T."/>
            <person name="Meldrim J."/>
            <person name="Meneus L."/>
            <person name="Mesirov J."/>
            <person name="Mihalev A."/>
            <person name="Mihova T."/>
            <person name="Mikkelsen T."/>
            <person name="Mlenga V."/>
            <person name="Moru K."/>
            <person name="Mozes J."/>
            <person name="Mulrain L."/>
            <person name="Munson G."/>
            <person name="Naylor J."/>
            <person name="Newes C."/>
            <person name="Nguyen C."/>
            <person name="Nguyen N."/>
            <person name="Nguyen T."/>
            <person name="Nicol R."/>
            <person name="Nielsen C."/>
            <person name="Nizzari M."/>
            <person name="Norbu C."/>
            <person name="Norbu N."/>
            <person name="O'donnell P."/>
            <person name="Okoawo O."/>
            <person name="O'leary S."/>
            <person name="Omotosho B."/>
            <person name="O'neill K."/>
            <person name="Osman S."/>
            <person name="Parker S."/>
            <person name="Perrin D."/>
            <person name="Phunkhang P."/>
            <person name="Piqani B."/>
            <person name="Purcell S."/>
            <person name="Rachupka T."/>
            <person name="Ramasamy U."/>
            <person name="Rameau R."/>
            <person name="Ray V."/>
            <person name="Raymond C."/>
            <person name="Retta R."/>
            <person name="Richardson S."/>
            <person name="Rise C."/>
            <person name="Rodriguez J."/>
            <person name="Rogers J."/>
            <person name="Rogov P."/>
            <person name="Rutman M."/>
            <person name="Schupbach R."/>
            <person name="Seaman C."/>
            <person name="Settipalli S."/>
            <person name="Sharpe T."/>
            <person name="Sheridan J."/>
            <person name="Sherpa N."/>
            <person name="Shi J."/>
            <person name="Smirnov S."/>
            <person name="Smith C."/>
            <person name="Sougnez C."/>
            <person name="Spencer B."/>
            <person name="Stalker J."/>
            <person name="Stange-thomann N."/>
            <person name="Stavropoulos S."/>
            <person name="Stetson K."/>
            <person name="Stone C."/>
            <person name="Stone S."/>
            <person name="Stubbs M."/>
            <person name="Talamas J."/>
            <person name="Tchuinga P."/>
            <person name="Tenzing P."/>
            <person name="Tesfaye S."/>
            <person name="Theodore J."/>
            <person name="Thoulutsang Y."/>
            <person name="Topham K."/>
            <person name="Towey S."/>
            <person name="Tsamla T."/>
            <person name="Tsomo N."/>
            <person name="Vallee D."/>
            <person name="Vassiliev H."/>
            <person name="Venkataraman V."/>
            <person name="Vinson J."/>
            <person name="Vo A."/>
            <person name="Wade C."/>
            <person name="Wang S."/>
            <person name="Wangchuk T."/>
            <person name="Wangdi T."/>
            <person name="Whittaker C."/>
            <person name="Wilkinson J."/>
            <person name="Wu Y."/>
            <person name="Wyman D."/>
            <person name="Yadav S."/>
            <person name="Yang S."/>
            <person name="Yang X."/>
            <person name="Yeager S."/>
            <person name="Yee E."/>
            <person name="Young G."/>
            <person name="Zainoun J."/>
            <person name="Zembeck L."/>
            <person name="Zimmer A."/>
            <person name="Zody M."/>
            <person name="Lander E."/>
        </authorList>
    </citation>
    <scope>NUCLEOTIDE SEQUENCE [LARGE SCALE GENOMIC DNA]</scope>
</reference>
<organism evidence="3 4">
    <name type="scientific">Ciona savignyi</name>
    <name type="common">Pacific transparent sea squirt</name>
    <dbReference type="NCBI Taxonomy" id="51511"/>
    <lineage>
        <taxon>Eukaryota</taxon>
        <taxon>Metazoa</taxon>
        <taxon>Chordata</taxon>
        <taxon>Tunicata</taxon>
        <taxon>Ascidiacea</taxon>
        <taxon>Phlebobranchia</taxon>
        <taxon>Cionidae</taxon>
        <taxon>Ciona</taxon>
    </lineage>
</organism>
<dbReference type="Pfam" id="PF21007">
    <property type="entry name" value="FBF1"/>
    <property type="match status" value="1"/>
</dbReference>
<accession>H2Y870</accession>
<feature type="coiled-coil region" evidence="1">
    <location>
        <begin position="114"/>
        <end position="172"/>
    </location>
</feature>
<dbReference type="InterPro" id="IPR049390">
    <property type="entry name" value="FBF1_C"/>
</dbReference>
<dbReference type="GO" id="GO:0090162">
    <property type="term" value="P:establishment of epithelial cell polarity"/>
    <property type="evidence" value="ECO:0007669"/>
    <property type="project" value="InterPro"/>
</dbReference>
<reference evidence="3" key="3">
    <citation type="submission" date="2025-09" db="UniProtKB">
        <authorList>
            <consortium name="Ensembl"/>
        </authorList>
    </citation>
    <scope>IDENTIFICATION</scope>
</reference>
<dbReference type="InterPro" id="IPR033561">
    <property type="entry name" value="FBF1"/>
</dbReference>
<dbReference type="HOGENOM" id="CLU_1392991_0_0_1"/>
<evidence type="ECO:0000259" key="2">
    <source>
        <dbReference type="Pfam" id="PF21007"/>
    </source>
</evidence>
<evidence type="ECO:0000313" key="3">
    <source>
        <dbReference type="Ensembl" id="ENSCSAVP00000001518.1"/>
    </source>
</evidence>
<feature type="domain" description="Fas-binding factor 1 C-terminal" evidence="2">
    <location>
        <begin position="21"/>
        <end position="191"/>
    </location>
</feature>
<protein>
    <recommendedName>
        <fullName evidence="2">Fas-binding factor 1 C-terminal domain-containing protein</fullName>
    </recommendedName>
</protein>
<name>H2Y870_CIOSA</name>